<feature type="region of interest" description="Disordered" evidence="2">
    <location>
        <begin position="263"/>
        <end position="296"/>
    </location>
</feature>
<feature type="compositionally biased region" description="Low complexity" evidence="2">
    <location>
        <begin position="110"/>
        <end position="120"/>
    </location>
</feature>
<dbReference type="Proteomes" id="UP000266861">
    <property type="component" value="Unassembled WGS sequence"/>
</dbReference>
<dbReference type="EMBL" id="PQFF01000462">
    <property type="protein sequence ID" value="RHZ48677.1"/>
    <property type="molecule type" value="Genomic_DNA"/>
</dbReference>
<sequence length="529" mass="61891">MNPYRHQCDNCNQMSYIIHSQEIIITEYKKIREVQEDLIKNQKHLISQLLDPNISPSSNKSNNSSSSNINISSSSNINFSSLSNINISSSPNIDISSLSSNTTMTRHTQPSNTIPSTIPNTIPIPNTMMITRSSNYLDNSTNNFTENNFTTNNNFTINNYISNNLNCESKHIKEIENYNEFFYFNTNSLSPLIQQEKEKEPYFDDFNINNNNNNNIMEENNSDDNKFWNSMLSLLNNTTENDSSKENNHNHNNHLSLLNNITENDSSKENNHNHNNHRNHYNHNNNYRNNDNDNGDESFKIQKDVYRVFISGLPNNTKWKDMFNFLDKFGVIKSLKIINKKNIAFAEFIEYKAYEYVLSQASFNFNGSNIKIVKMINKGKHYSTKYSKTLKKRSVNNNNYNYNNKGNNYNSSNNYNYYYNYNCINNYGNNYNYSSNNNNHDDYDEKRLANINEIERAIITMKKRLECGNDLNEERTKKSIKALENVVISMKKRLKKEEISNEEIANLDEIESFINNIKMMIKDIKDEKR</sequence>
<accession>A0A397GDZ4</accession>
<evidence type="ECO:0000256" key="1">
    <source>
        <dbReference type="PROSITE-ProRule" id="PRU00176"/>
    </source>
</evidence>
<dbReference type="Gene3D" id="3.30.70.330">
    <property type="match status" value="1"/>
</dbReference>
<organism evidence="4 5">
    <name type="scientific">Diversispora epigaea</name>
    <dbReference type="NCBI Taxonomy" id="1348612"/>
    <lineage>
        <taxon>Eukaryota</taxon>
        <taxon>Fungi</taxon>
        <taxon>Fungi incertae sedis</taxon>
        <taxon>Mucoromycota</taxon>
        <taxon>Glomeromycotina</taxon>
        <taxon>Glomeromycetes</taxon>
        <taxon>Diversisporales</taxon>
        <taxon>Diversisporaceae</taxon>
        <taxon>Diversispora</taxon>
    </lineage>
</organism>
<dbReference type="GO" id="GO:0003723">
    <property type="term" value="F:RNA binding"/>
    <property type="evidence" value="ECO:0007669"/>
    <property type="project" value="UniProtKB-UniRule"/>
</dbReference>
<dbReference type="STRING" id="1348612.A0A397GDZ4"/>
<evidence type="ECO:0000313" key="4">
    <source>
        <dbReference type="EMBL" id="RHZ48677.1"/>
    </source>
</evidence>
<reference evidence="4 5" key="1">
    <citation type="submission" date="2018-08" db="EMBL/GenBank/DDBJ databases">
        <title>Genome and evolution of the arbuscular mycorrhizal fungus Diversispora epigaea (formerly Glomus versiforme) and its bacterial endosymbionts.</title>
        <authorList>
            <person name="Sun X."/>
            <person name="Fei Z."/>
            <person name="Harrison M."/>
        </authorList>
    </citation>
    <scope>NUCLEOTIDE SEQUENCE [LARGE SCALE GENOMIC DNA]</scope>
    <source>
        <strain evidence="4 5">IT104</strain>
    </source>
</reference>
<dbReference type="CDD" id="cd00590">
    <property type="entry name" value="RRM_SF"/>
    <property type="match status" value="1"/>
</dbReference>
<feature type="region of interest" description="Disordered" evidence="2">
    <location>
        <begin position="98"/>
        <end position="120"/>
    </location>
</feature>
<dbReference type="AlphaFoldDB" id="A0A397GDZ4"/>
<keyword evidence="5" id="KW-1185">Reference proteome</keyword>
<evidence type="ECO:0000256" key="2">
    <source>
        <dbReference type="SAM" id="MobiDB-lite"/>
    </source>
</evidence>
<dbReference type="InterPro" id="IPR035979">
    <property type="entry name" value="RBD_domain_sf"/>
</dbReference>
<feature type="domain" description="RRM" evidence="3">
    <location>
        <begin position="306"/>
        <end position="389"/>
    </location>
</feature>
<name>A0A397GDZ4_9GLOM</name>
<proteinExistence type="predicted"/>
<dbReference type="SUPFAM" id="SSF54928">
    <property type="entry name" value="RNA-binding domain, RBD"/>
    <property type="match status" value="1"/>
</dbReference>
<dbReference type="Pfam" id="PF00076">
    <property type="entry name" value="RRM_1"/>
    <property type="match status" value="1"/>
</dbReference>
<dbReference type="PROSITE" id="PS50102">
    <property type="entry name" value="RRM"/>
    <property type="match status" value="1"/>
</dbReference>
<dbReference type="InterPro" id="IPR012677">
    <property type="entry name" value="Nucleotide-bd_a/b_plait_sf"/>
</dbReference>
<dbReference type="InterPro" id="IPR000504">
    <property type="entry name" value="RRM_dom"/>
</dbReference>
<evidence type="ECO:0000259" key="3">
    <source>
        <dbReference type="PROSITE" id="PS50102"/>
    </source>
</evidence>
<evidence type="ECO:0000313" key="5">
    <source>
        <dbReference type="Proteomes" id="UP000266861"/>
    </source>
</evidence>
<protein>
    <recommendedName>
        <fullName evidence="3">RRM domain-containing protein</fullName>
    </recommendedName>
</protein>
<keyword evidence="1" id="KW-0694">RNA-binding</keyword>
<dbReference type="OrthoDB" id="10651932at2759"/>
<gene>
    <name evidence="4" type="ORF">Glove_543g69</name>
</gene>
<comment type="caution">
    <text evidence="4">The sequence shown here is derived from an EMBL/GenBank/DDBJ whole genome shotgun (WGS) entry which is preliminary data.</text>
</comment>
<dbReference type="SMART" id="SM00360">
    <property type="entry name" value="RRM"/>
    <property type="match status" value="1"/>
</dbReference>